<protein>
    <submittedName>
        <fullName evidence="11">Response regulator transcription factor</fullName>
    </submittedName>
</protein>
<evidence type="ECO:0000256" key="8">
    <source>
        <dbReference type="SAM" id="MobiDB-lite"/>
    </source>
</evidence>
<evidence type="ECO:0000256" key="2">
    <source>
        <dbReference type="ARBA" id="ARBA00023012"/>
    </source>
</evidence>
<feature type="region of interest" description="Disordered" evidence="8">
    <location>
        <begin position="1"/>
        <end position="91"/>
    </location>
</feature>
<organism evidence="11 12">
    <name type="scientific">Dactylosporangium fulvum</name>
    <dbReference type="NCBI Taxonomy" id="53359"/>
    <lineage>
        <taxon>Bacteria</taxon>
        <taxon>Bacillati</taxon>
        <taxon>Actinomycetota</taxon>
        <taxon>Actinomycetes</taxon>
        <taxon>Micromonosporales</taxon>
        <taxon>Micromonosporaceae</taxon>
        <taxon>Dactylosporangium</taxon>
    </lineage>
</organism>
<sequence length="316" mass="34719">MTGPERSGGAGHHELSLEVRRPERSGGRMTGPERSGGAGHHELSLEVRRPERSGGRMTGPERSGGAGHHELSLEVRRPERSGGRMTGPARPTALVVDDEPQMAVIIEFALQTQDFQVLTAHDGATALHLLKQHQVDLVILDVMMPSMDGLTLCQRIRARSEVPVMLLTALAQHDDVIAGLEHGADDYVTKPFHPREVALRAQALVRRRRDSGAVIRIGELVIDPGTQTVTLAQRPLDLPFTEYKLLTHLANRRGVPQSWQELLRTVWGTTDLLGGRDVVKSTIYRLRSRLAAVPGGTNYLRTLRGVGYLMPDLPAE</sequence>
<proteinExistence type="predicted"/>
<evidence type="ECO:0000256" key="6">
    <source>
        <dbReference type="PROSITE-ProRule" id="PRU00169"/>
    </source>
</evidence>
<reference evidence="11" key="2">
    <citation type="submission" date="2022-09" db="EMBL/GenBank/DDBJ databases">
        <title>Biosynthetic gene clusters of Dactylosporangioum fulvum.</title>
        <authorList>
            <person name="Caradec T."/>
        </authorList>
    </citation>
    <scope>NUCLEOTIDE SEQUENCE</scope>
    <source>
        <strain evidence="11">NRRL B-16292</strain>
    </source>
</reference>
<evidence type="ECO:0000259" key="10">
    <source>
        <dbReference type="PROSITE" id="PS51755"/>
    </source>
</evidence>
<feature type="compositionally biased region" description="Basic and acidic residues" evidence="8">
    <location>
        <begin position="67"/>
        <end position="82"/>
    </location>
</feature>
<dbReference type="InterPro" id="IPR001789">
    <property type="entry name" value="Sig_transdc_resp-reg_receiver"/>
</dbReference>
<reference evidence="11" key="1">
    <citation type="submission" date="2021-04" db="EMBL/GenBank/DDBJ databases">
        <authorList>
            <person name="Hartkoorn R.C."/>
            <person name="Beaudoing E."/>
            <person name="Hot D."/>
        </authorList>
    </citation>
    <scope>NUCLEOTIDE SEQUENCE</scope>
    <source>
        <strain evidence="11">NRRL B-16292</strain>
    </source>
</reference>
<dbReference type="EMBL" id="CP073720">
    <property type="protein sequence ID" value="UWP80046.1"/>
    <property type="molecule type" value="Genomic_DNA"/>
</dbReference>
<dbReference type="SUPFAM" id="SSF52172">
    <property type="entry name" value="CheY-like"/>
    <property type="match status" value="1"/>
</dbReference>
<dbReference type="InterPro" id="IPR039420">
    <property type="entry name" value="WalR-like"/>
</dbReference>
<dbReference type="PROSITE" id="PS51755">
    <property type="entry name" value="OMPR_PHOB"/>
    <property type="match status" value="1"/>
</dbReference>
<dbReference type="RefSeq" id="WP_259857804.1">
    <property type="nucleotide sequence ID" value="NZ_CP073720.1"/>
</dbReference>
<gene>
    <name evidence="11" type="ORF">Dfulv_33450</name>
</gene>
<dbReference type="Gene3D" id="3.40.50.2300">
    <property type="match status" value="1"/>
</dbReference>
<dbReference type="Proteomes" id="UP001059617">
    <property type="component" value="Chromosome"/>
</dbReference>
<dbReference type="PROSITE" id="PS50110">
    <property type="entry name" value="RESPONSE_REGULATORY"/>
    <property type="match status" value="1"/>
</dbReference>
<feature type="domain" description="OmpR/PhoB-type" evidence="10">
    <location>
        <begin position="212"/>
        <end position="312"/>
    </location>
</feature>
<evidence type="ECO:0000256" key="1">
    <source>
        <dbReference type="ARBA" id="ARBA00022553"/>
    </source>
</evidence>
<evidence type="ECO:0000313" key="12">
    <source>
        <dbReference type="Proteomes" id="UP001059617"/>
    </source>
</evidence>
<keyword evidence="3" id="KW-0805">Transcription regulation</keyword>
<dbReference type="InterPro" id="IPR011006">
    <property type="entry name" value="CheY-like_superfamily"/>
</dbReference>
<dbReference type="CDD" id="cd17574">
    <property type="entry name" value="REC_OmpR"/>
    <property type="match status" value="1"/>
</dbReference>
<dbReference type="InterPro" id="IPR016032">
    <property type="entry name" value="Sig_transdc_resp-reg_C-effctor"/>
</dbReference>
<dbReference type="SMART" id="SM00448">
    <property type="entry name" value="REC"/>
    <property type="match status" value="1"/>
</dbReference>
<dbReference type="PANTHER" id="PTHR48111">
    <property type="entry name" value="REGULATOR OF RPOS"/>
    <property type="match status" value="1"/>
</dbReference>
<dbReference type="InterPro" id="IPR001867">
    <property type="entry name" value="OmpR/PhoB-type_DNA-bd"/>
</dbReference>
<dbReference type="PANTHER" id="PTHR48111:SF1">
    <property type="entry name" value="TWO-COMPONENT RESPONSE REGULATOR ORR33"/>
    <property type="match status" value="1"/>
</dbReference>
<evidence type="ECO:0000313" key="11">
    <source>
        <dbReference type="EMBL" id="UWP80046.1"/>
    </source>
</evidence>
<keyword evidence="5" id="KW-0804">Transcription</keyword>
<dbReference type="Gene3D" id="6.10.250.690">
    <property type="match status" value="1"/>
</dbReference>
<dbReference type="Pfam" id="PF00486">
    <property type="entry name" value="Trans_reg_C"/>
    <property type="match status" value="1"/>
</dbReference>
<evidence type="ECO:0000256" key="4">
    <source>
        <dbReference type="ARBA" id="ARBA00023125"/>
    </source>
</evidence>
<evidence type="ECO:0000256" key="3">
    <source>
        <dbReference type="ARBA" id="ARBA00023015"/>
    </source>
</evidence>
<evidence type="ECO:0000259" key="9">
    <source>
        <dbReference type="PROSITE" id="PS50110"/>
    </source>
</evidence>
<feature type="domain" description="Response regulatory" evidence="9">
    <location>
        <begin position="92"/>
        <end position="205"/>
    </location>
</feature>
<dbReference type="Gene3D" id="1.10.10.10">
    <property type="entry name" value="Winged helix-like DNA-binding domain superfamily/Winged helix DNA-binding domain"/>
    <property type="match status" value="1"/>
</dbReference>
<dbReference type="SUPFAM" id="SSF46894">
    <property type="entry name" value="C-terminal effector domain of the bipartite response regulators"/>
    <property type="match status" value="1"/>
</dbReference>
<keyword evidence="4 7" id="KW-0238">DNA-binding</keyword>
<keyword evidence="1 6" id="KW-0597">Phosphoprotein</keyword>
<accession>A0ABY5VSH4</accession>
<name>A0ABY5VSH4_9ACTN</name>
<keyword evidence="2" id="KW-0902">Two-component regulatory system</keyword>
<dbReference type="Pfam" id="PF00072">
    <property type="entry name" value="Response_reg"/>
    <property type="match status" value="1"/>
</dbReference>
<dbReference type="CDD" id="cd00383">
    <property type="entry name" value="trans_reg_C"/>
    <property type="match status" value="1"/>
</dbReference>
<feature type="modified residue" description="4-aspartylphosphate" evidence="6">
    <location>
        <position position="141"/>
    </location>
</feature>
<dbReference type="InterPro" id="IPR036388">
    <property type="entry name" value="WH-like_DNA-bd_sf"/>
</dbReference>
<keyword evidence="12" id="KW-1185">Reference proteome</keyword>
<feature type="DNA-binding region" description="OmpR/PhoB-type" evidence="7">
    <location>
        <begin position="212"/>
        <end position="312"/>
    </location>
</feature>
<evidence type="ECO:0000256" key="5">
    <source>
        <dbReference type="ARBA" id="ARBA00023163"/>
    </source>
</evidence>
<feature type="compositionally biased region" description="Basic and acidic residues" evidence="8">
    <location>
        <begin position="11"/>
        <end position="26"/>
    </location>
</feature>
<dbReference type="SMART" id="SM00862">
    <property type="entry name" value="Trans_reg_C"/>
    <property type="match status" value="1"/>
</dbReference>
<evidence type="ECO:0000256" key="7">
    <source>
        <dbReference type="PROSITE-ProRule" id="PRU01091"/>
    </source>
</evidence>
<feature type="compositionally biased region" description="Gly residues" evidence="8">
    <location>
        <begin position="1"/>
        <end position="10"/>
    </location>
</feature>
<feature type="compositionally biased region" description="Basic and acidic residues" evidence="8">
    <location>
        <begin position="39"/>
        <end position="54"/>
    </location>
</feature>